<keyword evidence="4" id="KW-0472">Membrane</keyword>
<proteinExistence type="predicted"/>
<feature type="non-terminal residue" evidence="6">
    <location>
        <position position="1"/>
    </location>
</feature>
<feature type="compositionally biased region" description="Basic and acidic residues" evidence="3">
    <location>
        <begin position="618"/>
        <end position="635"/>
    </location>
</feature>
<keyword evidence="1" id="KW-1015">Disulfide bond</keyword>
<dbReference type="SMART" id="SM00192">
    <property type="entry name" value="LDLa"/>
    <property type="match status" value="1"/>
</dbReference>
<feature type="compositionally biased region" description="Basic and acidic residues" evidence="3">
    <location>
        <begin position="306"/>
        <end position="319"/>
    </location>
</feature>
<keyword evidence="4" id="KW-0812">Transmembrane</keyword>
<dbReference type="Gene3D" id="4.10.400.10">
    <property type="entry name" value="Low-density Lipoprotein Receptor"/>
    <property type="match status" value="1"/>
</dbReference>
<protein>
    <recommendedName>
        <fullName evidence="7">CUB domain-containing protein</fullName>
    </recommendedName>
</protein>
<evidence type="ECO:0000256" key="4">
    <source>
        <dbReference type="SAM" id="Phobius"/>
    </source>
</evidence>
<feature type="transmembrane region" description="Helical" evidence="4">
    <location>
        <begin position="229"/>
        <end position="251"/>
    </location>
</feature>
<evidence type="ECO:0000313" key="6">
    <source>
        <dbReference type="EMBL" id="CEK57590.1"/>
    </source>
</evidence>
<dbReference type="SUPFAM" id="SSF57424">
    <property type="entry name" value="LDL receptor-like module"/>
    <property type="match status" value="1"/>
</dbReference>
<dbReference type="InterPro" id="IPR036055">
    <property type="entry name" value="LDL_receptor-like_sf"/>
</dbReference>
<dbReference type="AlphaFoldDB" id="A0A0B6YQ43"/>
<dbReference type="InterPro" id="IPR002172">
    <property type="entry name" value="LDrepeatLR_classA_rpt"/>
</dbReference>
<evidence type="ECO:0000256" key="2">
    <source>
        <dbReference type="PROSITE-ProRule" id="PRU00124"/>
    </source>
</evidence>
<feature type="compositionally biased region" description="Basic and acidic residues" evidence="3">
    <location>
        <begin position="727"/>
        <end position="736"/>
    </location>
</feature>
<comment type="caution">
    <text evidence="2">Lacks conserved residue(s) required for the propagation of feature annotation.</text>
</comment>
<feature type="compositionally biased region" description="Basic and acidic residues" evidence="3">
    <location>
        <begin position="494"/>
        <end position="524"/>
    </location>
</feature>
<dbReference type="EMBL" id="HACG01010725">
    <property type="protein sequence ID" value="CEK57590.1"/>
    <property type="molecule type" value="Transcribed_RNA"/>
</dbReference>
<feature type="signal peptide" evidence="5">
    <location>
        <begin position="1"/>
        <end position="32"/>
    </location>
</feature>
<evidence type="ECO:0000256" key="3">
    <source>
        <dbReference type="SAM" id="MobiDB-lite"/>
    </source>
</evidence>
<dbReference type="InterPro" id="IPR023415">
    <property type="entry name" value="LDLR_class-A_CS"/>
</dbReference>
<feature type="compositionally biased region" description="Basic and acidic residues" evidence="3">
    <location>
        <begin position="745"/>
        <end position="765"/>
    </location>
</feature>
<feature type="compositionally biased region" description="Basic and acidic residues" evidence="3">
    <location>
        <begin position="531"/>
        <end position="562"/>
    </location>
</feature>
<feature type="compositionally biased region" description="Polar residues" evidence="3">
    <location>
        <begin position="290"/>
        <end position="301"/>
    </location>
</feature>
<name>A0A0B6YQ43_9EUPU</name>
<feature type="compositionally biased region" description="Polar residues" evidence="3">
    <location>
        <begin position="349"/>
        <end position="358"/>
    </location>
</feature>
<dbReference type="Pfam" id="PF00057">
    <property type="entry name" value="Ldl_recept_a"/>
    <property type="match status" value="1"/>
</dbReference>
<dbReference type="InterPro" id="IPR042333">
    <property type="entry name" value="LRAD2/Mig-13-like"/>
</dbReference>
<evidence type="ECO:0000256" key="1">
    <source>
        <dbReference type="ARBA" id="ARBA00023157"/>
    </source>
</evidence>
<keyword evidence="4" id="KW-1133">Transmembrane helix</keyword>
<evidence type="ECO:0000256" key="5">
    <source>
        <dbReference type="SAM" id="SignalP"/>
    </source>
</evidence>
<accession>A0A0B6YQ43</accession>
<evidence type="ECO:0008006" key="7">
    <source>
        <dbReference type="Google" id="ProtNLM"/>
    </source>
</evidence>
<organism evidence="6">
    <name type="scientific">Arion vulgaris</name>
    <dbReference type="NCBI Taxonomy" id="1028688"/>
    <lineage>
        <taxon>Eukaryota</taxon>
        <taxon>Metazoa</taxon>
        <taxon>Spiralia</taxon>
        <taxon>Lophotrochozoa</taxon>
        <taxon>Mollusca</taxon>
        <taxon>Gastropoda</taxon>
        <taxon>Heterobranchia</taxon>
        <taxon>Euthyneura</taxon>
        <taxon>Panpulmonata</taxon>
        <taxon>Eupulmonata</taxon>
        <taxon>Stylommatophora</taxon>
        <taxon>Helicina</taxon>
        <taxon>Arionoidea</taxon>
        <taxon>Arionidae</taxon>
        <taxon>Arion</taxon>
    </lineage>
</organism>
<feature type="compositionally biased region" description="Basic and acidic residues" evidence="3">
    <location>
        <begin position="463"/>
        <end position="486"/>
    </location>
</feature>
<feature type="chain" id="PRO_5002110575" description="CUB domain-containing protein" evidence="5">
    <location>
        <begin position="33"/>
        <end position="765"/>
    </location>
</feature>
<dbReference type="PROSITE" id="PS50068">
    <property type="entry name" value="LDLRA_2"/>
    <property type="match status" value="1"/>
</dbReference>
<sequence>TVSKMAVKHEATKLHFLVLFLVIASSCRQVHCIQEFLGYCGLTIDFVMSVNVKSGLLTMTMPDTMKNYQNPAQPMFCDVIIQFDAGTNLLLELYYLDIMPTSGDIKTCTTGLEIFDQSNTKYYGGRLCMEGWQWEERHRELQQQKVVIVNSPITFRLVSGGPYRGEGFKAHFNQFRPNWPCYTREFRCREKQRCISDDLTCDGWNDCEDFSDERIEAGCDLLTPSEICALIMGVILLLGAVAEIVFFAMTYRRMAQNYGVRSDSKVPIAGNNYNMEPILDIGRRYNSQESIPSRYSRSTAHTGVDTVDKADLEKADRQELQPLTDSRSFSKAGDNMSEKSYRSNPRRQIIQSLGTDVSSEPVKKIGRYSYGSRKGLDDSQTSLSHEKVEPLSGYDNTGERDSMKKERIGSRERLSDKGRDRYSRDRRSDSDEDRYGRDRDRRSDSDEDYDRDRSSDRKRRSSRERDRRRSGRYSDEDSDYDRDQDYRRRRRRSYDRYSDDSDYENERERRRRSREGYSRERYDDQDNSDTDIDRGRVDDRDKPSYRRDSKERGRDRYSRERYDTDDDTERSRDRGRDSSRDKDRSSYRRDSRERDRDRYVDLYDEDMGSKGGLYVDGYDDKPARQKSDGKRRGTSAERNSSRNGNRRSRSREYIQSRERDSPPLPLPPPYTEIDVRSIEPPLVESKRATQHQNLPPSPPFVATQRVEKQYPAGDDIRHTDKRSHKQSSVDRYKEPQVQKPSSSVDRYKEPQSQKRPPSEDRYREP</sequence>
<keyword evidence="5" id="KW-0732">Signal</keyword>
<dbReference type="PROSITE" id="PS01209">
    <property type="entry name" value="LDLRA_1"/>
    <property type="match status" value="1"/>
</dbReference>
<gene>
    <name evidence="6" type="primary">ORF30573</name>
</gene>
<dbReference type="PANTHER" id="PTHR24652">
    <property type="entry name" value="LOW-DENSITY LIPOPROTEIN RECEPTOR CLASS A DOMAIN-CONTAINING PROTEIN 2"/>
    <property type="match status" value="1"/>
</dbReference>
<feature type="region of interest" description="Disordered" evidence="3">
    <location>
        <begin position="290"/>
        <end position="765"/>
    </location>
</feature>
<feature type="compositionally biased region" description="Basic and acidic residues" evidence="3">
    <location>
        <begin position="650"/>
        <end position="661"/>
    </location>
</feature>
<feature type="non-terminal residue" evidence="6">
    <location>
        <position position="765"/>
    </location>
</feature>
<feature type="compositionally biased region" description="Basic and acidic residues" evidence="3">
    <location>
        <begin position="397"/>
        <end position="455"/>
    </location>
</feature>
<feature type="compositionally biased region" description="Basic and acidic residues" evidence="3">
    <location>
        <begin position="569"/>
        <end position="601"/>
    </location>
</feature>
<dbReference type="CDD" id="cd00112">
    <property type="entry name" value="LDLa"/>
    <property type="match status" value="1"/>
</dbReference>
<reference evidence="6" key="1">
    <citation type="submission" date="2014-12" db="EMBL/GenBank/DDBJ databases">
        <title>Insight into the proteome of Arion vulgaris.</title>
        <authorList>
            <person name="Aradska J."/>
            <person name="Bulat T."/>
            <person name="Smidak R."/>
            <person name="Sarate P."/>
            <person name="Gangsoo J."/>
            <person name="Sialana F."/>
            <person name="Bilban M."/>
            <person name="Lubec G."/>
        </authorList>
    </citation>
    <scope>NUCLEOTIDE SEQUENCE</scope>
    <source>
        <tissue evidence="6">Skin</tissue>
    </source>
</reference>